<dbReference type="EMBL" id="ML993585">
    <property type="protein sequence ID" value="KAF2170626.1"/>
    <property type="molecule type" value="Genomic_DNA"/>
</dbReference>
<dbReference type="GeneID" id="54558206"/>
<proteinExistence type="predicted"/>
<name>A0A6A6CZ30_ZASCE</name>
<keyword evidence="3" id="KW-1185">Reference proteome</keyword>
<sequence length="117" mass="12980">MPDAEAKYSSVPRWISFKAPSNEQSHQLSLLGPFPDNFTVVPQLNPAIGNIVPFFQNTDNGETTFWDPSIDWTELEVKSTDGPSYKIGGPPGESERHAPTSDYSFKHGTELVETKLI</sequence>
<dbReference type="AlphaFoldDB" id="A0A6A6CZ30"/>
<dbReference type="Proteomes" id="UP000799537">
    <property type="component" value="Unassembled WGS sequence"/>
</dbReference>
<protein>
    <submittedName>
        <fullName evidence="2">Uncharacterized protein</fullName>
    </submittedName>
</protein>
<organism evidence="2 3">
    <name type="scientific">Zasmidium cellare ATCC 36951</name>
    <dbReference type="NCBI Taxonomy" id="1080233"/>
    <lineage>
        <taxon>Eukaryota</taxon>
        <taxon>Fungi</taxon>
        <taxon>Dikarya</taxon>
        <taxon>Ascomycota</taxon>
        <taxon>Pezizomycotina</taxon>
        <taxon>Dothideomycetes</taxon>
        <taxon>Dothideomycetidae</taxon>
        <taxon>Mycosphaerellales</taxon>
        <taxon>Mycosphaerellaceae</taxon>
        <taxon>Zasmidium</taxon>
    </lineage>
</organism>
<feature type="region of interest" description="Disordered" evidence="1">
    <location>
        <begin position="80"/>
        <end position="105"/>
    </location>
</feature>
<feature type="compositionally biased region" description="Basic and acidic residues" evidence="1">
    <location>
        <begin position="93"/>
        <end position="105"/>
    </location>
</feature>
<reference evidence="2" key="1">
    <citation type="journal article" date="2020" name="Stud. Mycol.">
        <title>101 Dothideomycetes genomes: a test case for predicting lifestyles and emergence of pathogens.</title>
        <authorList>
            <person name="Haridas S."/>
            <person name="Albert R."/>
            <person name="Binder M."/>
            <person name="Bloem J."/>
            <person name="Labutti K."/>
            <person name="Salamov A."/>
            <person name="Andreopoulos B."/>
            <person name="Baker S."/>
            <person name="Barry K."/>
            <person name="Bills G."/>
            <person name="Bluhm B."/>
            <person name="Cannon C."/>
            <person name="Castanera R."/>
            <person name="Culley D."/>
            <person name="Daum C."/>
            <person name="Ezra D."/>
            <person name="Gonzalez J."/>
            <person name="Henrissat B."/>
            <person name="Kuo A."/>
            <person name="Liang C."/>
            <person name="Lipzen A."/>
            <person name="Lutzoni F."/>
            <person name="Magnuson J."/>
            <person name="Mondo S."/>
            <person name="Nolan M."/>
            <person name="Ohm R."/>
            <person name="Pangilinan J."/>
            <person name="Park H.-J."/>
            <person name="Ramirez L."/>
            <person name="Alfaro M."/>
            <person name="Sun H."/>
            <person name="Tritt A."/>
            <person name="Yoshinaga Y."/>
            <person name="Zwiers L.-H."/>
            <person name="Turgeon B."/>
            <person name="Goodwin S."/>
            <person name="Spatafora J."/>
            <person name="Crous P."/>
            <person name="Grigoriev I."/>
        </authorList>
    </citation>
    <scope>NUCLEOTIDE SEQUENCE</scope>
    <source>
        <strain evidence="2">ATCC 36951</strain>
    </source>
</reference>
<dbReference type="RefSeq" id="XP_033671515.1">
    <property type="nucleotide sequence ID" value="XM_033804934.1"/>
</dbReference>
<evidence type="ECO:0000256" key="1">
    <source>
        <dbReference type="SAM" id="MobiDB-lite"/>
    </source>
</evidence>
<evidence type="ECO:0000313" key="2">
    <source>
        <dbReference type="EMBL" id="KAF2170626.1"/>
    </source>
</evidence>
<gene>
    <name evidence="2" type="ORF">M409DRAFT_19442</name>
</gene>
<evidence type="ECO:0000313" key="3">
    <source>
        <dbReference type="Proteomes" id="UP000799537"/>
    </source>
</evidence>
<accession>A0A6A6CZ30</accession>
<dbReference type="OrthoDB" id="3629788at2759"/>